<protein>
    <submittedName>
        <fullName evidence="2">Uncharacterized protein</fullName>
    </submittedName>
</protein>
<feature type="compositionally biased region" description="Low complexity" evidence="1">
    <location>
        <begin position="77"/>
        <end position="86"/>
    </location>
</feature>
<feature type="region of interest" description="Disordered" evidence="1">
    <location>
        <begin position="56"/>
        <end position="105"/>
    </location>
</feature>
<organism evidence="2 3">
    <name type="scientific">Lentinula lateritia</name>
    <dbReference type="NCBI Taxonomy" id="40482"/>
    <lineage>
        <taxon>Eukaryota</taxon>
        <taxon>Fungi</taxon>
        <taxon>Dikarya</taxon>
        <taxon>Basidiomycota</taxon>
        <taxon>Agaricomycotina</taxon>
        <taxon>Agaricomycetes</taxon>
        <taxon>Agaricomycetidae</taxon>
        <taxon>Agaricales</taxon>
        <taxon>Marasmiineae</taxon>
        <taxon>Omphalotaceae</taxon>
        <taxon>Lentinula</taxon>
    </lineage>
</organism>
<dbReference type="EMBL" id="JANVFT010000113">
    <property type="protein sequence ID" value="KAJ4466730.1"/>
    <property type="molecule type" value="Genomic_DNA"/>
</dbReference>
<feature type="region of interest" description="Disordered" evidence="1">
    <location>
        <begin position="121"/>
        <end position="141"/>
    </location>
</feature>
<sequence length="366" mass="40082">MSYLADVCDLLRPGHDMSPPFPTAFQNADNIVLQVDGSMLMKNAYERSYRIGVDESDLSDMEDEAGSPQPKWSETISYLSSPSSLPTPSPVQSEKQPPASSGNAFSDLAMHASVSSFSSPAVSRASHSHQSGPHMCKPLSSPATTLLDASMTTSSSAASLSDASTKRFLSSLGDTSDAVSRRPEKKPRLQDPRNRQRAEKRAQERSKLGTPLGQRLAHERHVLPAQEMPSNLQSDRLPVAAGGFISVDADWYGAKACRELEKMKEQGFKLVEWQTGKSVPLADGENRVMVCMLDRPGNPTYQKAVEDMTEFILKAGQDTTWTNKEKRHKRGNFPALAQGISYVSATGSSDRYHQASHSRKPQLAER</sequence>
<feature type="compositionally biased region" description="Polar residues" evidence="1">
    <location>
        <begin position="91"/>
        <end position="104"/>
    </location>
</feature>
<proteinExistence type="predicted"/>
<accession>A0ABQ8V382</accession>
<feature type="compositionally biased region" description="Basic and acidic residues" evidence="1">
    <location>
        <begin position="179"/>
        <end position="207"/>
    </location>
</feature>
<feature type="region of interest" description="Disordered" evidence="1">
    <location>
        <begin position="347"/>
        <end position="366"/>
    </location>
</feature>
<gene>
    <name evidence="2" type="ORF">C8R41DRAFT_926015</name>
</gene>
<name>A0ABQ8V382_9AGAR</name>
<evidence type="ECO:0000313" key="2">
    <source>
        <dbReference type="EMBL" id="KAJ4466730.1"/>
    </source>
</evidence>
<reference evidence="2" key="1">
    <citation type="submission" date="2022-08" db="EMBL/GenBank/DDBJ databases">
        <title>A Global Phylogenomic Analysis of the Shiitake Genus Lentinula.</title>
        <authorList>
            <consortium name="DOE Joint Genome Institute"/>
            <person name="Sierra-Patev S."/>
            <person name="Min B."/>
            <person name="Naranjo-Ortiz M."/>
            <person name="Looney B."/>
            <person name="Konkel Z."/>
            <person name="Slot J.C."/>
            <person name="Sakamoto Y."/>
            <person name="Steenwyk J.L."/>
            <person name="Rokas A."/>
            <person name="Carro J."/>
            <person name="Camarero S."/>
            <person name="Ferreira P."/>
            <person name="Molpeceres G."/>
            <person name="Ruiz-Duenas F.J."/>
            <person name="Serrano A."/>
            <person name="Henrissat B."/>
            <person name="Drula E."/>
            <person name="Hughes K.W."/>
            <person name="Mata J.L."/>
            <person name="Ishikawa N.K."/>
            <person name="Vargas-Isla R."/>
            <person name="Ushijima S."/>
            <person name="Smith C.A."/>
            <person name="Ahrendt S."/>
            <person name="Andreopoulos W."/>
            <person name="He G."/>
            <person name="Labutti K."/>
            <person name="Lipzen A."/>
            <person name="Ng V."/>
            <person name="Riley R."/>
            <person name="Sandor L."/>
            <person name="Barry K."/>
            <person name="Martinez A.T."/>
            <person name="Xiao Y."/>
            <person name="Gibbons J.G."/>
            <person name="Terashima K."/>
            <person name="Grigoriev I.V."/>
            <person name="Hibbett D.S."/>
        </authorList>
    </citation>
    <scope>NUCLEOTIDE SEQUENCE</scope>
    <source>
        <strain evidence="2">RHP3577 ss4</strain>
    </source>
</reference>
<evidence type="ECO:0000313" key="3">
    <source>
        <dbReference type="Proteomes" id="UP001150217"/>
    </source>
</evidence>
<dbReference type="Proteomes" id="UP001150217">
    <property type="component" value="Unassembled WGS sequence"/>
</dbReference>
<keyword evidence="3" id="KW-1185">Reference proteome</keyword>
<feature type="compositionally biased region" description="Acidic residues" evidence="1">
    <location>
        <begin position="56"/>
        <end position="65"/>
    </location>
</feature>
<feature type="region of interest" description="Disordered" evidence="1">
    <location>
        <begin position="170"/>
        <end position="215"/>
    </location>
</feature>
<evidence type="ECO:0000256" key="1">
    <source>
        <dbReference type="SAM" id="MobiDB-lite"/>
    </source>
</evidence>
<comment type="caution">
    <text evidence="2">The sequence shown here is derived from an EMBL/GenBank/DDBJ whole genome shotgun (WGS) entry which is preliminary data.</text>
</comment>